<dbReference type="Gene3D" id="1.20.58.60">
    <property type="match status" value="1"/>
</dbReference>
<evidence type="ECO:0000256" key="1">
    <source>
        <dbReference type="ARBA" id="ARBA00022737"/>
    </source>
</evidence>
<reference evidence="3" key="1">
    <citation type="submission" date="2015-09" db="EMBL/GenBank/DDBJ databases">
        <title>De novo assembly of Pectinophora gossypiella (Pink Bollworm) gut transcriptome.</title>
        <authorList>
            <person name="Tassone E.E."/>
        </authorList>
    </citation>
    <scope>NUCLEOTIDE SEQUENCE</scope>
</reference>
<dbReference type="Pfam" id="PF00435">
    <property type="entry name" value="Spectrin"/>
    <property type="match status" value="1"/>
</dbReference>
<keyword evidence="1" id="KW-0677">Repeat</keyword>
<evidence type="ECO:0000313" key="2">
    <source>
        <dbReference type="EMBL" id="JAT86559.1"/>
    </source>
</evidence>
<organism evidence="3">
    <name type="scientific">Pectinophora gossypiella</name>
    <name type="common">Cotton pink bollworm</name>
    <name type="synonym">Depressaria gossypiella</name>
    <dbReference type="NCBI Taxonomy" id="13191"/>
    <lineage>
        <taxon>Eukaryota</taxon>
        <taxon>Metazoa</taxon>
        <taxon>Ecdysozoa</taxon>
        <taxon>Arthropoda</taxon>
        <taxon>Hexapoda</taxon>
        <taxon>Insecta</taxon>
        <taxon>Pterygota</taxon>
        <taxon>Neoptera</taxon>
        <taxon>Endopterygota</taxon>
        <taxon>Lepidoptera</taxon>
        <taxon>Glossata</taxon>
        <taxon>Ditrysia</taxon>
        <taxon>Gelechioidea</taxon>
        <taxon>Gelechiidae</taxon>
        <taxon>Apatetrinae</taxon>
        <taxon>Pectinophora</taxon>
    </lineage>
</organism>
<dbReference type="SUPFAM" id="SSF46966">
    <property type="entry name" value="Spectrin repeat"/>
    <property type="match status" value="1"/>
</dbReference>
<evidence type="ECO:0000313" key="3">
    <source>
        <dbReference type="EMBL" id="JAT88360.1"/>
    </source>
</evidence>
<feature type="non-terminal residue" evidence="3">
    <location>
        <position position="1"/>
    </location>
</feature>
<dbReference type="CDD" id="cd00176">
    <property type="entry name" value="SPEC"/>
    <property type="match status" value="1"/>
</dbReference>
<gene>
    <name evidence="3" type="ORF">g.3277</name>
    <name evidence="2" type="ORF">g.3278</name>
</gene>
<dbReference type="InterPro" id="IPR002017">
    <property type="entry name" value="Spectrin_repeat"/>
</dbReference>
<proteinExistence type="predicted"/>
<dbReference type="AlphaFoldDB" id="A0A1E1WMY7"/>
<dbReference type="GO" id="GO:0005737">
    <property type="term" value="C:cytoplasm"/>
    <property type="evidence" value="ECO:0007669"/>
    <property type="project" value="UniProtKB-ARBA"/>
</dbReference>
<dbReference type="InterPro" id="IPR018159">
    <property type="entry name" value="Spectrin/alpha-actinin"/>
</dbReference>
<dbReference type="EMBL" id="GDQN01004495">
    <property type="protein sequence ID" value="JAT86559.1"/>
    <property type="molecule type" value="Transcribed_RNA"/>
</dbReference>
<accession>A0A1E1WMY7</accession>
<sequence length="166" mass="18904">VSQQLATQLATVEDAYDSLVAAAKDRKARLEDARNLYQFLEDHDEEEAWVTDKQRICRADVAAKDLRGVLALKQKHTALLHELRAREHVSQRHRAKGQSLIEANHPKSAEIERRLTSLSQQWATLRELAAAREKQLADAAEAHQFYGDANEAESWMKEKRALLAVR</sequence>
<dbReference type="EMBL" id="GDQN01002694">
    <property type="protein sequence ID" value="JAT88360.1"/>
    <property type="molecule type" value="Transcribed_RNA"/>
</dbReference>
<feature type="non-terminal residue" evidence="3">
    <location>
        <position position="166"/>
    </location>
</feature>
<dbReference type="SMART" id="SM00150">
    <property type="entry name" value="SPEC"/>
    <property type="match status" value="1"/>
</dbReference>
<protein>
    <submittedName>
        <fullName evidence="3">Uncharacterized protein</fullName>
    </submittedName>
</protein>
<name>A0A1E1WMY7_PECGO</name>
<dbReference type="PANTHER" id="PTHR11915">
    <property type="entry name" value="SPECTRIN/FILAMIN RELATED CYTOSKELETAL PROTEIN"/>
    <property type="match status" value="1"/>
</dbReference>